<comment type="caution">
    <text evidence="2">The sequence shown here is derived from an EMBL/GenBank/DDBJ whole genome shotgun (WGS) entry which is preliminary data.</text>
</comment>
<reference evidence="2" key="1">
    <citation type="submission" date="2019-05" db="EMBL/GenBank/DDBJ databases">
        <title>Annotation for the trematode Fasciolopsis buski.</title>
        <authorList>
            <person name="Choi Y.-J."/>
        </authorList>
    </citation>
    <scope>NUCLEOTIDE SEQUENCE</scope>
    <source>
        <strain evidence="2">HT</strain>
        <tissue evidence="2">Whole worm</tissue>
    </source>
</reference>
<sequence length="314" mass="35688">MVGYSIQEQLQKICSHTNDPKNVAELLNRQLEELHRLNARRLSEKGKKSNERSLERIFALQKEVEKIEASRHFLKGSRQRWETVIVSNPHRHSERSVWAVQDTNDSEARVLRRTPERTKKRAVRGGNTSSRLGFKSGKSCQELPLGPRVKLRSSLSARPHQPLVCLVALSSGLNATNAFQRKRPLSAPLDVLSTSRITQHGHQLWSTSRSYRELQRQVNATGPSSVFSTACPSTLQTSRQSAPYSRSRQDMTTPDKPQYGINDDQPEGVTTIGEAVRQWCLTDTRTRSMLLEQKVKLFCLRTKQYVDACLLRMG</sequence>
<evidence type="ECO:0000313" key="3">
    <source>
        <dbReference type="Proteomes" id="UP000728185"/>
    </source>
</evidence>
<keyword evidence="3" id="KW-1185">Reference proteome</keyword>
<evidence type="ECO:0000313" key="2">
    <source>
        <dbReference type="EMBL" id="KAA0188898.1"/>
    </source>
</evidence>
<evidence type="ECO:0000256" key="1">
    <source>
        <dbReference type="SAM" id="MobiDB-lite"/>
    </source>
</evidence>
<protein>
    <submittedName>
        <fullName evidence="2">Uncharacterized protein</fullName>
    </submittedName>
</protein>
<proteinExistence type="predicted"/>
<gene>
    <name evidence="2" type="ORF">FBUS_02217</name>
</gene>
<dbReference type="Proteomes" id="UP000728185">
    <property type="component" value="Unassembled WGS sequence"/>
</dbReference>
<name>A0A8E0VHT0_9TREM</name>
<dbReference type="OrthoDB" id="10573391at2759"/>
<organism evidence="2 3">
    <name type="scientific">Fasciolopsis buskii</name>
    <dbReference type="NCBI Taxonomy" id="27845"/>
    <lineage>
        <taxon>Eukaryota</taxon>
        <taxon>Metazoa</taxon>
        <taxon>Spiralia</taxon>
        <taxon>Lophotrochozoa</taxon>
        <taxon>Platyhelminthes</taxon>
        <taxon>Trematoda</taxon>
        <taxon>Digenea</taxon>
        <taxon>Plagiorchiida</taxon>
        <taxon>Echinostomata</taxon>
        <taxon>Echinostomatoidea</taxon>
        <taxon>Fasciolidae</taxon>
        <taxon>Fasciolopsis</taxon>
    </lineage>
</organism>
<dbReference type="AlphaFoldDB" id="A0A8E0VHT0"/>
<dbReference type="EMBL" id="LUCM01008136">
    <property type="protein sequence ID" value="KAA0188898.1"/>
    <property type="molecule type" value="Genomic_DNA"/>
</dbReference>
<feature type="compositionally biased region" description="Polar residues" evidence="1">
    <location>
        <begin position="231"/>
        <end position="252"/>
    </location>
</feature>
<feature type="region of interest" description="Disordered" evidence="1">
    <location>
        <begin position="231"/>
        <end position="267"/>
    </location>
</feature>
<accession>A0A8E0VHT0</accession>